<reference evidence="8 9" key="1">
    <citation type="submission" date="2014-10" db="EMBL/GenBank/DDBJ databases">
        <title>Draft genome sequence of Novosphingobium subterraneum DSM 12447.</title>
        <authorList>
            <person name="Gan H.M."/>
            <person name="Gan H.Y."/>
            <person name="Savka M.A."/>
        </authorList>
    </citation>
    <scope>NUCLEOTIDE SEQUENCE [LARGE SCALE GENOMIC DNA]</scope>
    <source>
        <strain evidence="8 9">DSM 12447</strain>
    </source>
</reference>
<dbReference type="Proteomes" id="UP000031338">
    <property type="component" value="Unassembled WGS sequence"/>
</dbReference>
<comment type="cofactor">
    <cofactor evidence="1">
        <name>FAD</name>
        <dbReference type="ChEBI" id="CHEBI:57692"/>
    </cofactor>
</comment>
<dbReference type="InterPro" id="IPR009075">
    <property type="entry name" value="AcylCo_DH/oxidase_C"/>
</dbReference>
<proteinExistence type="inferred from homology"/>
<feature type="domain" description="Acyl-CoA dehydrogenase/oxidase C-terminal" evidence="6">
    <location>
        <begin position="235"/>
        <end position="340"/>
    </location>
</feature>
<gene>
    <name evidence="8" type="ORF">NJ75_02922</name>
</gene>
<evidence type="ECO:0000313" key="9">
    <source>
        <dbReference type="Proteomes" id="UP000031338"/>
    </source>
</evidence>
<dbReference type="EMBL" id="JRVC01000014">
    <property type="protein sequence ID" value="KHS44996.1"/>
    <property type="molecule type" value="Genomic_DNA"/>
</dbReference>
<evidence type="ECO:0000256" key="5">
    <source>
        <dbReference type="ARBA" id="ARBA00023002"/>
    </source>
</evidence>
<dbReference type="Pfam" id="PF02771">
    <property type="entry name" value="Acyl-CoA_dh_N"/>
    <property type="match status" value="1"/>
</dbReference>
<dbReference type="SUPFAM" id="SSF56645">
    <property type="entry name" value="Acyl-CoA dehydrogenase NM domain-like"/>
    <property type="match status" value="1"/>
</dbReference>
<keyword evidence="3" id="KW-0285">Flavoprotein</keyword>
<dbReference type="InterPro" id="IPR037069">
    <property type="entry name" value="AcylCoA_DH/ox_N_sf"/>
</dbReference>
<dbReference type="InterPro" id="IPR036250">
    <property type="entry name" value="AcylCo_DH-like_C"/>
</dbReference>
<comment type="caution">
    <text evidence="8">The sequence shown here is derived from an EMBL/GenBank/DDBJ whole genome shotgun (WGS) entry which is preliminary data.</text>
</comment>
<evidence type="ECO:0000259" key="7">
    <source>
        <dbReference type="Pfam" id="PF02771"/>
    </source>
</evidence>
<dbReference type="AlphaFoldDB" id="A0A0B8ZFM4"/>
<evidence type="ECO:0000259" key="6">
    <source>
        <dbReference type="Pfam" id="PF00441"/>
    </source>
</evidence>
<dbReference type="InterPro" id="IPR009100">
    <property type="entry name" value="AcylCoA_DH/oxidase_NM_dom_sf"/>
</dbReference>
<organism evidence="8 9">
    <name type="scientific">Novosphingobium subterraneum</name>
    <dbReference type="NCBI Taxonomy" id="48936"/>
    <lineage>
        <taxon>Bacteria</taxon>
        <taxon>Pseudomonadati</taxon>
        <taxon>Pseudomonadota</taxon>
        <taxon>Alphaproteobacteria</taxon>
        <taxon>Sphingomonadales</taxon>
        <taxon>Sphingomonadaceae</taxon>
        <taxon>Novosphingobium</taxon>
    </lineage>
</organism>
<dbReference type="Gene3D" id="1.10.540.10">
    <property type="entry name" value="Acyl-CoA dehydrogenase/oxidase, N-terminal domain"/>
    <property type="match status" value="1"/>
</dbReference>
<comment type="similarity">
    <text evidence="2">Belongs to the acyl-CoA dehydrogenase family.</text>
</comment>
<protein>
    <submittedName>
        <fullName evidence="8">Acyl-CoA dehydrogenase</fullName>
    </submittedName>
</protein>
<dbReference type="PANTHER" id="PTHR43884">
    <property type="entry name" value="ACYL-COA DEHYDROGENASE"/>
    <property type="match status" value="1"/>
</dbReference>
<dbReference type="InterPro" id="IPR046373">
    <property type="entry name" value="Acyl-CoA_Oxase/DH_mid-dom_sf"/>
</dbReference>
<feature type="domain" description="Acyl-CoA dehydrogenase/oxidase N-terminal" evidence="7">
    <location>
        <begin position="6"/>
        <end position="117"/>
    </location>
</feature>
<dbReference type="PATRIC" id="fig|48936.3.peg.2936"/>
<evidence type="ECO:0000256" key="4">
    <source>
        <dbReference type="ARBA" id="ARBA00022827"/>
    </source>
</evidence>
<dbReference type="CDD" id="cd00567">
    <property type="entry name" value="ACAD"/>
    <property type="match status" value="1"/>
</dbReference>
<keyword evidence="4" id="KW-0274">FAD</keyword>
<dbReference type="STRING" id="48936.NJ75_02922"/>
<dbReference type="RefSeq" id="WP_039335643.1">
    <property type="nucleotide sequence ID" value="NZ_JRVC01000014.1"/>
</dbReference>
<evidence type="ECO:0000256" key="1">
    <source>
        <dbReference type="ARBA" id="ARBA00001974"/>
    </source>
</evidence>
<keyword evidence="5" id="KW-0560">Oxidoreductase</keyword>
<dbReference type="PANTHER" id="PTHR43884:SF20">
    <property type="entry name" value="ACYL-COA DEHYDROGENASE FADE28"/>
    <property type="match status" value="1"/>
</dbReference>
<evidence type="ECO:0000256" key="2">
    <source>
        <dbReference type="ARBA" id="ARBA00009347"/>
    </source>
</evidence>
<name>A0A0B8ZFM4_9SPHN</name>
<dbReference type="SUPFAM" id="SSF47203">
    <property type="entry name" value="Acyl-CoA dehydrogenase C-terminal domain-like"/>
    <property type="match status" value="1"/>
</dbReference>
<dbReference type="Gene3D" id="1.20.140.10">
    <property type="entry name" value="Butyryl-CoA Dehydrogenase, subunit A, domain 3"/>
    <property type="match status" value="1"/>
</dbReference>
<dbReference type="Gene3D" id="2.40.110.10">
    <property type="entry name" value="Butyryl-CoA Dehydrogenase, subunit A, domain 2"/>
    <property type="match status" value="1"/>
</dbReference>
<evidence type="ECO:0000256" key="3">
    <source>
        <dbReference type="ARBA" id="ARBA00022630"/>
    </source>
</evidence>
<keyword evidence="9" id="KW-1185">Reference proteome</keyword>
<dbReference type="InterPro" id="IPR013786">
    <property type="entry name" value="AcylCoA_DH/ox_N"/>
</dbReference>
<dbReference type="Pfam" id="PF00441">
    <property type="entry name" value="Acyl-CoA_dh_1"/>
    <property type="match status" value="1"/>
</dbReference>
<dbReference type="GO" id="GO:0003995">
    <property type="term" value="F:acyl-CoA dehydrogenase activity"/>
    <property type="evidence" value="ECO:0007669"/>
    <property type="project" value="TreeGrafter"/>
</dbReference>
<evidence type="ECO:0000313" key="8">
    <source>
        <dbReference type="EMBL" id="KHS44996.1"/>
    </source>
</evidence>
<accession>A0A0B8ZFM4</accession>
<dbReference type="GO" id="GO:0050660">
    <property type="term" value="F:flavin adenine dinucleotide binding"/>
    <property type="evidence" value="ECO:0007669"/>
    <property type="project" value="InterPro"/>
</dbReference>
<sequence length="364" mass="38587">MNFDLNEDEEMLKALAERFVDDNYDLDRRRVYLGGANGFSPQMWSLLAELGLVAAPLSFESGGMALDATAIATVFQALGKGLVVEPLIENVMVAARLFERVAPADLAAQWMEGLAMGTRRLALAHAEQRARAGRTFIETRVDDAGALTGAKSCVPAGGGVDGYIVTAREHGAPADQDGVALYLVAADAPGLSINPWRMVDGSLAVSLDLAAVPAQRLGGSLADVAEVGVLASLARSAEALGIMQQLFEATLDYLRTRQQFGTPLGSFQAIQHRMAAQYAAIEQGRALLDLAIVSQGSDRFATAVDGLRAFVAPASVELGHEMIQFHGGMGVTDELFIGHGHKRLLALSRWPDDGLAALDRFAAA</sequence>